<sequence>MQDFPSVQVIEHPQLYDGSADSLAVPVDIPFVDALASCSQNDELHKTHAPATTSTSNVKIHAYVNRVVKAASEVQAKAKPTPNLTSHSFRRGRAQHANGDPALCAQWIFDRGSWNMTATNKAFAYVFNTTKEDPTAEPTELTKEERLINHQNCVIGELVSMNQGLMKRIGAMEARLANIETDGMVATTSTEFDAAHSSIGMTDKTIKVKSGGSRATSKAPAAVSF</sequence>
<dbReference type="Proteomes" id="UP001165121">
    <property type="component" value="Unassembled WGS sequence"/>
</dbReference>
<protein>
    <submittedName>
        <fullName evidence="1">Unnamed protein product</fullName>
    </submittedName>
</protein>
<accession>A0A9W6YHZ2</accession>
<proteinExistence type="predicted"/>
<evidence type="ECO:0000313" key="1">
    <source>
        <dbReference type="EMBL" id="GMG15177.1"/>
    </source>
</evidence>
<dbReference type="EMBL" id="BSXT01018868">
    <property type="protein sequence ID" value="GMG15177.1"/>
    <property type="molecule type" value="Genomic_DNA"/>
</dbReference>
<organism evidence="1 2">
    <name type="scientific">Phytophthora fragariaefolia</name>
    <dbReference type="NCBI Taxonomy" id="1490495"/>
    <lineage>
        <taxon>Eukaryota</taxon>
        <taxon>Sar</taxon>
        <taxon>Stramenopiles</taxon>
        <taxon>Oomycota</taxon>
        <taxon>Peronosporomycetes</taxon>
        <taxon>Peronosporales</taxon>
        <taxon>Peronosporaceae</taxon>
        <taxon>Phytophthora</taxon>
    </lineage>
</organism>
<dbReference type="OrthoDB" id="79176at2759"/>
<comment type="caution">
    <text evidence="1">The sequence shown here is derived from an EMBL/GenBank/DDBJ whole genome shotgun (WGS) entry which is preliminary data.</text>
</comment>
<evidence type="ECO:0000313" key="2">
    <source>
        <dbReference type="Proteomes" id="UP001165121"/>
    </source>
</evidence>
<name>A0A9W6YHZ2_9STRA</name>
<dbReference type="AlphaFoldDB" id="A0A9W6YHZ2"/>
<gene>
    <name evidence="1" type="ORF">Pfra01_002936900</name>
</gene>
<keyword evidence="2" id="KW-1185">Reference proteome</keyword>
<reference evidence="1" key="1">
    <citation type="submission" date="2023-04" db="EMBL/GenBank/DDBJ databases">
        <title>Phytophthora fragariaefolia NBRC 109709.</title>
        <authorList>
            <person name="Ichikawa N."/>
            <person name="Sato H."/>
            <person name="Tonouchi N."/>
        </authorList>
    </citation>
    <scope>NUCLEOTIDE SEQUENCE</scope>
    <source>
        <strain evidence="1">NBRC 109709</strain>
    </source>
</reference>